<organism evidence="2 3">
    <name type="scientific">Streptomyces virens</name>
    <dbReference type="NCBI Taxonomy" id="285572"/>
    <lineage>
        <taxon>Bacteria</taxon>
        <taxon>Bacillati</taxon>
        <taxon>Actinomycetota</taxon>
        <taxon>Actinomycetes</taxon>
        <taxon>Kitasatosporales</taxon>
        <taxon>Streptomycetaceae</taxon>
        <taxon>Streptomyces</taxon>
    </lineage>
</organism>
<feature type="compositionally biased region" description="Low complexity" evidence="1">
    <location>
        <begin position="66"/>
        <end position="76"/>
    </location>
</feature>
<evidence type="ECO:0000313" key="2">
    <source>
        <dbReference type="EMBL" id="GAA3183796.1"/>
    </source>
</evidence>
<sequence>MKAYEVLPAVLPDAGGRPVAPAAAEVTPGTYNPYRGKRVQLAWLRYSTSQRRVARPSGRPARHSDPACPARPAACR</sequence>
<accession>A0ABP6PN88</accession>
<gene>
    <name evidence="2" type="ORF">GCM10010451_36130</name>
</gene>
<feature type="region of interest" description="Disordered" evidence="1">
    <location>
        <begin position="51"/>
        <end position="76"/>
    </location>
</feature>
<reference evidence="3" key="1">
    <citation type="journal article" date="2019" name="Int. J. Syst. Evol. Microbiol.">
        <title>The Global Catalogue of Microorganisms (GCM) 10K type strain sequencing project: providing services to taxonomists for standard genome sequencing and annotation.</title>
        <authorList>
            <consortium name="The Broad Institute Genomics Platform"/>
            <consortium name="The Broad Institute Genome Sequencing Center for Infectious Disease"/>
            <person name="Wu L."/>
            <person name="Ma J."/>
        </authorList>
    </citation>
    <scope>NUCLEOTIDE SEQUENCE [LARGE SCALE GENOMIC DNA]</scope>
    <source>
        <strain evidence="3">JCM 9095</strain>
    </source>
</reference>
<name>A0ABP6PN88_9ACTN</name>
<dbReference type="Proteomes" id="UP001501866">
    <property type="component" value="Unassembled WGS sequence"/>
</dbReference>
<comment type="caution">
    <text evidence="2">The sequence shown here is derived from an EMBL/GenBank/DDBJ whole genome shotgun (WGS) entry which is preliminary data.</text>
</comment>
<protein>
    <submittedName>
        <fullName evidence="2">Uncharacterized protein</fullName>
    </submittedName>
</protein>
<proteinExistence type="predicted"/>
<evidence type="ECO:0000313" key="3">
    <source>
        <dbReference type="Proteomes" id="UP001501866"/>
    </source>
</evidence>
<keyword evidence="3" id="KW-1185">Reference proteome</keyword>
<dbReference type="EMBL" id="BAAAUH010000026">
    <property type="protein sequence ID" value="GAA3183796.1"/>
    <property type="molecule type" value="Genomic_DNA"/>
</dbReference>
<evidence type="ECO:0000256" key="1">
    <source>
        <dbReference type="SAM" id="MobiDB-lite"/>
    </source>
</evidence>